<evidence type="ECO:0000256" key="1">
    <source>
        <dbReference type="SAM" id="MobiDB-lite"/>
    </source>
</evidence>
<feature type="region of interest" description="Disordered" evidence="1">
    <location>
        <begin position="275"/>
        <end position="320"/>
    </location>
</feature>
<dbReference type="AlphaFoldDB" id="A0A1B9G6K8"/>
<accession>A0A1B9G6K8</accession>
<evidence type="ECO:0000313" key="4">
    <source>
        <dbReference type="Proteomes" id="UP000092730"/>
    </source>
</evidence>
<feature type="compositionally biased region" description="Polar residues" evidence="1">
    <location>
        <begin position="16"/>
        <end position="30"/>
    </location>
</feature>
<feature type="compositionally biased region" description="Low complexity" evidence="1">
    <location>
        <begin position="1"/>
        <end position="15"/>
    </location>
</feature>
<reference evidence="3" key="2">
    <citation type="submission" date="2013-07" db="EMBL/GenBank/DDBJ databases">
        <authorList>
            <consortium name="The Broad Institute Genome Sequencing Platform"/>
            <person name="Cuomo C."/>
            <person name="Litvintseva A."/>
            <person name="Chen Y."/>
            <person name="Heitman J."/>
            <person name="Sun S."/>
            <person name="Springer D."/>
            <person name="Dromer F."/>
            <person name="Young S.K."/>
            <person name="Zeng Q."/>
            <person name="Gargeya S."/>
            <person name="Fitzgerald M."/>
            <person name="Abouelleil A."/>
            <person name="Alvarado L."/>
            <person name="Berlin A.M."/>
            <person name="Chapman S.B."/>
            <person name="Dewar J."/>
            <person name="Goldberg J."/>
            <person name="Griggs A."/>
            <person name="Gujja S."/>
            <person name="Hansen M."/>
            <person name="Howarth C."/>
            <person name="Imamovic A."/>
            <person name="Larimer J."/>
            <person name="McCowan C."/>
            <person name="Murphy C."/>
            <person name="Pearson M."/>
            <person name="Priest M."/>
            <person name="Roberts A."/>
            <person name="Saif S."/>
            <person name="Shea T."/>
            <person name="Sykes S."/>
            <person name="Wortman J."/>
            <person name="Nusbaum C."/>
            <person name="Birren B."/>
        </authorList>
    </citation>
    <scope>NUCLEOTIDE SEQUENCE</scope>
    <source>
        <strain evidence="3">CBS 10118</strain>
    </source>
</reference>
<protein>
    <submittedName>
        <fullName evidence="2">Uncharacterized protein</fullName>
    </submittedName>
</protein>
<reference evidence="2" key="1">
    <citation type="submission" date="2013-07" db="EMBL/GenBank/DDBJ databases">
        <title>The Genome Sequence of Cryptococcus bestiolae CBS10118.</title>
        <authorList>
            <consortium name="The Broad Institute Genome Sequencing Platform"/>
            <person name="Cuomo C."/>
            <person name="Litvintseva A."/>
            <person name="Chen Y."/>
            <person name="Heitman J."/>
            <person name="Sun S."/>
            <person name="Springer D."/>
            <person name="Dromer F."/>
            <person name="Young S.K."/>
            <person name="Zeng Q."/>
            <person name="Gargeya S."/>
            <person name="Fitzgerald M."/>
            <person name="Abouelleil A."/>
            <person name="Alvarado L."/>
            <person name="Berlin A.M."/>
            <person name="Chapman S.B."/>
            <person name="Dewar J."/>
            <person name="Goldberg J."/>
            <person name="Griggs A."/>
            <person name="Gujja S."/>
            <person name="Hansen M."/>
            <person name="Howarth C."/>
            <person name="Imamovic A."/>
            <person name="Larimer J."/>
            <person name="McCowan C."/>
            <person name="Murphy C."/>
            <person name="Pearson M."/>
            <person name="Priest M."/>
            <person name="Roberts A."/>
            <person name="Saif S."/>
            <person name="Shea T."/>
            <person name="Sykes S."/>
            <person name="Wortman J."/>
            <person name="Nusbaum C."/>
            <person name="Birren B."/>
        </authorList>
    </citation>
    <scope>NUCLEOTIDE SEQUENCE [LARGE SCALE GENOMIC DNA]</scope>
    <source>
        <strain evidence="2">CBS 10118</strain>
    </source>
</reference>
<organism evidence="2">
    <name type="scientific">Kwoniella bestiolae CBS 10118</name>
    <dbReference type="NCBI Taxonomy" id="1296100"/>
    <lineage>
        <taxon>Eukaryota</taxon>
        <taxon>Fungi</taxon>
        <taxon>Dikarya</taxon>
        <taxon>Basidiomycota</taxon>
        <taxon>Agaricomycotina</taxon>
        <taxon>Tremellomycetes</taxon>
        <taxon>Tremellales</taxon>
        <taxon>Cryptococcaceae</taxon>
        <taxon>Kwoniella</taxon>
    </lineage>
</organism>
<dbReference type="Proteomes" id="UP000092730">
    <property type="component" value="Chromosome 1"/>
</dbReference>
<feature type="region of interest" description="Disordered" evidence="1">
    <location>
        <begin position="1"/>
        <end position="30"/>
    </location>
</feature>
<gene>
    <name evidence="2" type="ORF">I302_04356</name>
    <name evidence="3" type="ORF">I302_100979</name>
</gene>
<reference evidence="3" key="4">
    <citation type="submission" date="2024-02" db="EMBL/GenBank/DDBJ databases">
        <title>Comparative genomics of Cryptococcus and Kwoniella reveals pathogenesis evolution and contrasting modes of karyotype evolution via chromosome fusion or intercentromeric recombination.</title>
        <authorList>
            <person name="Coelho M.A."/>
            <person name="David-Palma M."/>
            <person name="Shea T."/>
            <person name="Bowers K."/>
            <person name="McGinley-Smith S."/>
            <person name="Mohammad A.W."/>
            <person name="Gnirke A."/>
            <person name="Yurkov A.M."/>
            <person name="Nowrousian M."/>
            <person name="Sun S."/>
            <person name="Cuomo C.A."/>
            <person name="Heitman J."/>
        </authorList>
    </citation>
    <scope>NUCLEOTIDE SEQUENCE</scope>
    <source>
        <strain evidence="3">CBS 10118</strain>
    </source>
</reference>
<keyword evidence="4" id="KW-1185">Reference proteome</keyword>
<reference evidence="2" key="3">
    <citation type="submission" date="2014-01" db="EMBL/GenBank/DDBJ databases">
        <title>Evolution of pathogenesis and genome organization in the Tremellales.</title>
        <authorList>
            <person name="Cuomo C."/>
            <person name="Litvintseva A."/>
            <person name="Heitman J."/>
            <person name="Chen Y."/>
            <person name="Sun S."/>
            <person name="Springer D."/>
            <person name="Dromer F."/>
            <person name="Young S."/>
            <person name="Zeng Q."/>
            <person name="Chapman S."/>
            <person name="Gujja S."/>
            <person name="Saif S."/>
            <person name="Birren B."/>
        </authorList>
    </citation>
    <scope>NUCLEOTIDE SEQUENCE</scope>
    <source>
        <strain evidence="2">CBS 10118</strain>
    </source>
</reference>
<name>A0A1B9G6K8_9TREE</name>
<sequence>MKHSPSTSVTSVPSSDQGMPTGTVAGQWTVSHKNRDETYVTNTLPSTVERRSVYKYEEDAVGGKRVIYGIGAFDKATGNDYCWEGDENQWKEALSSGGGDNTTSSNATEMLKRAATDLNINGDKLISEKREFATDKGENVTWWTECSADGPEQDTRYCYVKRRDVKIEGEDVEKVLYKNFSLSELEHEAERNAIASEIFSRMQGFEASRSDGSHDTATMRGNATTSKTCSDADGRIAGTKYNSKQSNKSVGESQRNPRIWSDTILKAYELLKRGDPTGRNRLCGHQTQTTSCSSESNADRSRCTDGPTSRHTRGATQITV</sequence>
<feature type="compositionally biased region" description="Polar residues" evidence="1">
    <location>
        <begin position="306"/>
        <end position="320"/>
    </location>
</feature>
<dbReference type="VEuPathDB" id="FungiDB:I302_04356"/>
<dbReference type="EMBL" id="CP144541">
    <property type="protein sequence ID" value="WVW79016.1"/>
    <property type="molecule type" value="Genomic_DNA"/>
</dbReference>
<feature type="compositionally biased region" description="Polar residues" evidence="1">
    <location>
        <begin position="285"/>
        <end position="296"/>
    </location>
</feature>
<feature type="region of interest" description="Disordered" evidence="1">
    <location>
        <begin position="206"/>
        <end position="231"/>
    </location>
</feature>
<dbReference type="EMBL" id="KI894020">
    <property type="protein sequence ID" value="OCF26669.1"/>
    <property type="molecule type" value="Genomic_DNA"/>
</dbReference>
<proteinExistence type="predicted"/>
<dbReference type="RefSeq" id="XP_019047739.1">
    <property type="nucleotide sequence ID" value="XM_019190991.1"/>
</dbReference>
<dbReference type="GeneID" id="30208755"/>
<feature type="compositionally biased region" description="Polar residues" evidence="1">
    <location>
        <begin position="215"/>
        <end position="229"/>
    </location>
</feature>
<evidence type="ECO:0000313" key="2">
    <source>
        <dbReference type="EMBL" id="OCF26669.1"/>
    </source>
</evidence>
<evidence type="ECO:0000313" key="3">
    <source>
        <dbReference type="EMBL" id="WVW79016.1"/>
    </source>
</evidence>
<dbReference type="KEGG" id="kbi:30208755"/>